<feature type="non-terminal residue" evidence="2">
    <location>
        <position position="262"/>
    </location>
</feature>
<comment type="caution">
    <text evidence="2">The sequence shown here is derived from an EMBL/GenBank/DDBJ whole genome shotgun (WGS) entry which is preliminary data.</text>
</comment>
<evidence type="ECO:0000256" key="1">
    <source>
        <dbReference type="SAM" id="Phobius"/>
    </source>
</evidence>
<sequence>MPGCIRPGVAPHEIAVGPGISSRTIQAASTRWRHGELALGYVYVLLSLLVGLWYLRLLAPSLANVLFWPGFNQTGYQAYLVDIANAALVSATPTSPALDLLTAYTMPKTYTSRELTTTYYASYARRLVFTELVSLEYIVPVLRNISVAAAKGVEMQQCWVDFNRSWEVAHTDARQARCATKYATNAAAYYESVLRNIDFAAFLATFGGPGNEFTVAIQLALQASPEGVAWLASVATADTTVAEEIAYWRRHGLVEYRSLWAN</sequence>
<evidence type="ECO:0000313" key="2">
    <source>
        <dbReference type="EMBL" id="OQR89105.1"/>
    </source>
</evidence>
<organism evidence="2 3">
    <name type="scientific">Achlya hypogyna</name>
    <name type="common">Oomycete</name>
    <name type="synonym">Protoachlya hypogyna</name>
    <dbReference type="NCBI Taxonomy" id="1202772"/>
    <lineage>
        <taxon>Eukaryota</taxon>
        <taxon>Sar</taxon>
        <taxon>Stramenopiles</taxon>
        <taxon>Oomycota</taxon>
        <taxon>Saprolegniomycetes</taxon>
        <taxon>Saprolegniales</taxon>
        <taxon>Achlyaceae</taxon>
        <taxon>Achlya</taxon>
    </lineage>
</organism>
<keyword evidence="1" id="KW-0812">Transmembrane</keyword>
<keyword evidence="1" id="KW-0472">Membrane</keyword>
<dbReference type="Proteomes" id="UP000243579">
    <property type="component" value="Unassembled WGS sequence"/>
</dbReference>
<accession>A0A1V9YTM1</accession>
<dbReference type="EMBL" id="JNBR01000935">
    <property type="protein sequence ID" value="OQR89105.1"/>
    <property type="molecule type" value="Genomic_DNA"/>
</dbReference>
<dbReference type="OrthoDB" id="78003at2759"/>
<feature type="transmembrane region" description="Helical" evidence="1">
    <location>
        <begin position="37"/>
        <end position="55"/>
    </location>
</feature>
<protein>
    <submittedName>
        <fullName evidence="2">Uncharacterized protein</fullName>
    </submittedName>
</protein>
<name>A0A1V9YTM1_ACHHY</name>
<evidence type="ECO:0000313" key="3">
    <source>
        <dbReference type="Proteomes" id="UP000243579"/>
    </source>
</evidence>
<proteinExistence type="predicted"/>
<reference evidence="2 3" key="1">
    <citation type="journal article" date="2014" name="Genome Biol. Evol.">
        <title>The secreted proteins of Achlya hypogyna and Thraustotheca clavata identify the ancestral oomycete secretome and reveal gene acquisitions by horizontal gene transfer.</title>
        <authorList>
            <person name="Misner I."/>
            <person name="Blouin N."/>
            <person name="Leonard G."/>
            <person name="Richards T.A."/>
            <person name="Lane C.E."/>
        </authorList>
    </citation>
    <scope>NUCLEOTIDE SEQUENCE [LARGE SCALE GENOMIC DNA]</scope>
    <source>
        <strain evidence="2 3">ATCC 48635</strain>
    </source>
</reference>
<gene>
    <name evidence="2" type="ORF">ACHHYP_06472</name>
</gene>
<keyword evidence="3" id="KW-1185">Reference proteome</keyword>
<dbReference type="AlphaFoldDB" id="A0A1V9YTM1"/>
<keyword evidence="1" id="KW-1133">Transmembrane helix</keyword>